<dbReference type="Pfam" id="PF00732">
    <property type="entry name" value="GMC_oxred_N"/>
    <property type="match status" value="1"/>
</dbReference>
<dbReference type="Gene3D" id="3.30.560.10">
    <property type="entry name" value="Glucose Oxidase, domain 3"/>
    <property type="match status" value="1"/>
</dbReference>
<keyword evidence="3" id="KW-0285">Flavoprotein</keyword>
<feature type="binding site" evidence="6">
    <location>
        <begin position="70"/>
        <end position="71"/>
    </location>
    <ligand>
        <name>FAD</name>
        <dbReference type="ChEBI" id="CHEBI:57692"/>
    </ligand>
</feature>
<organism evidence="9">
    <name type="scientific">Serpula lacrymans var. lacrymans (strain S7.3)</name>
    <name type="common">Dry rot fungus</name>
    <dbReference type="NCBI Taxonomy" id="936435"/>
    <lineage>
        <taxon>Eukaryota</taxon>
        <taxon>Fungi</taxon>
        <taxon>Dikarya</taxon>
        <taxon>Basidiomycota</taxon>
        <taxon>Agaricomycotina</taxon>
        <taxon>Agaricomycetes</taxon>
        <taxon>Agaricomycetidae</taxon>
        <taxon>Boletales</taxon>
        <taxon>Coniophorineae</taxon>
        <taxon>Serpulaceae</taxon>
        <taxon>Serpula</taxon>
    </lineage>
</organism>
<dbReference type="InterPro" id="IPR036188">
    <property type="entry name" value="FAD/NAD-bd_sf"/>
</dbReference>
<dbReference type="eggNOG" id="KOG1238">
    <property type="taxonomic scope" value="Eukaryota"/>
</dbReference>
<sequence>MLKLLQVQGPHSRGRVLARAAGLAALIVILRRLLAKEPKLIRDFRKVARKVDPHGLEFDEYDVIIVGGGTSGCVLASRLTEDPSIRVLLIEAGGSGKALVESRTPSGYGRLLRSGVDYNLYTEPQVHAGNKKKFWPRGMNGSSSINAQMAQYGSPSDFNEWSQITGDDSWSWENFSRYFRKFEKYTPDPRFPHVDPSLRGTDGPVQVGYFAHIWKGSELFIQSSIQAGIPFSPDFTTTAGTKGTNKVMSYFCSRVSMESAYLTDKVLERPNLKVVTHARVTKILFERVEGQLRAVGVEFAKSRFDNGPRFHCRARKEVIVSGGAVHTPQILMLSGVGPADHLKDIHVPLVCDHPNIGNNLLDHPVFNFRLQEKAGISLNFLGLHNPLSISRFLAHFVQYQITGKGPLSTNIGEAVAFFRTDDPVLFPPNEYPKNIEDSNSGPDSPDIELVFTPVASVNHNEVSLSGHSFNKDSVNVCLLRPTSVGTLRLKSSNPWEDPLIDPNYLETEHDVNALMRGIRAGLKICHTAPLASIVDTDSKNPKFDHHLMNVSDDELRELVRERVETIYHPVGSCRMAPYDRGGVVDSQLRVYGINNLRVCDASIFPKLVSGHTAGACIAAAEKLADVIKYEYSGAQQTVV</sequence>
<dbReference type="STRING" id="936435.F8PY81"/>
<dbReference type="InParanoid" id="F8PY81"/>
<dbReference type="AlphaFoldDB" id="F8PY81"/>
<dbReference type="SUPFAM" id="SSF51905">
    <property type="entry name" value="FAD/NAD(P)-binding domain"/>
    <property type="match status" value="1"/>
</dbReference>
<comment type="similarity">
    <text evidence="2">Belongs to the GMC oxidoreductase family.</text>
</comment>
<dbReference type="InterPro" id="IPR000172">
    <property type="entry name" value="GMC_OxRdtase_N"/>
</dbReference>
<feature type="active site" description="Proton donor" evidence="5">
    <location>
        <position position="568"/>
    </location>
</feature>
<dbReference type="PIRSF" id="PIRSF000137">
    <property type="entry name" value="Alcohol_oxidase"/>
    <property type="match status" value="1"/>
</dbReference>
<dbReference type="Gene3D" id="3.50.50.60">
    <property type="entry name" value="FAD/NAD(P)-binding domain"/>
    <property type="match status" value="1"/>
</dbReference>
<dbReference type="Pfam" id="PF05199">
    <property type="entry name" value="GMC_oxred_C"/>
    <property type="match status" value="1"/>
</dbReference>
<dbReference type="EMBL" id="GL945480">
    <property type="protein sequence ID" value="EGN98844.1"/>
    <property type="molecule type" value="Genomic_DNA"/>
</dbReference>
<evidence type="ECO:0000313" key="8">
    <source>
        <dbReference type="EMBL" id="EGN98844.1"/>
    </source>
</evidence>
<dbReference type="OrthoDB" id="269227at2759"/>
<evidence type="ECO:0000256" key="6">
    <source>
        <dbReference type="PIRSR" id="PIRSR000137-2"/>
    </source>
</evidence>
<gene>
    <name evidence="8" type="ORF">SERLA73DRAFT_55009</name>
</gene>
<evidence type="ECO:0000256" key="5">
    <source>
        <dbReference type="PIRSR" id="PIRSR000137-1"/>
    </source>
</evidence>
<dbReference type="PANTHER" id="PTHR11552">
    <property type="entry name" value="GLUCOSE-METHANOL-CHOLINE GMC OXIDOREDUCTASE"/>
    <property type="match status" value="1"/>
</dbReference>
<dbReference type="PANTHER" id="PTHR11552:SF147">
    <property type="entry name" value="CHOLINE DEHYDROGENASE, MITOCHONDRIAL"/>
    <property type="match status" value="1"/>
</dbReference>
<keyword evidence="9" id="KW-1185">Reference proteome</keyword>
<feature type="active site" description="Proton acceptor" evidence="5">
    <location>
        <position position="611"/>
    </location>
</feature>
<dbReference type="HOGENOM" id="CLU_002865_7_2_1"/>
<feature type="binding site" evidence="6">
    <location>
        <position position="280"/>
    </location>
    <ligand>
        <name>FAD</name>
        <dbReference type="ChEBI" id="CHEBI:57692"/>
    </ligand>
</feature>
<keyword evidence="4 6" id="KW-0274">FAD</keyword>
<evidence type="ECO:0000256" key="1">
    <source>
        <dbReference type="ARBA" id="ARBA00001974"/>
    </source>
</evidence>
<dbReference type="Proteomes" id="UP000008063">
    <property type="component" value="Unassembled WGS sequence"/>
</dbReference>
<dbReference type="GO" id="GO:0050660">
    <property type="term" value="F:flavin adenine dinucleotide binding"/>
    <property type="evidence" value="ECO:0007669"/>
    <property type="project" value="InterPro"/>
</dbReference>
<reference evidence="9" key="1">
    <citation type="journal article" date="2011" name="Science">
        <title>The plant cell wall-decomposing machinery underlies the functional diversity of forest fungi.</title>
        <authorList>
            <person name="Eastwood D.C."/>
            <person name="Floudas D."/>
            <person name="Binder M."/>
            <person name="Majcherczyk A."/>
            <person name="Schneider P."/>
            <person name="Aerts A."/>
            <person name="Asiegbu F.O."/>
            <person name="Baker S.E."/>
            <person name="Barry K."/>
            <person name="Bendiksby M."/>
            <person name="Blumentritt M."/>
            <person name="Coutinho P.M."/>
            <person name="Cullen D."/>
            <person name="de Vries R.P."/>
            <person name="Gathman A."/>
            <person name="Goodell B."/>
            <person name="Henrissat B."/>
            <person name="Ihrmark K."/>
            <person name="Kauserud H."/>
            <person name="Kohler A."/>
            <person name="LaButti K."/>
            <person name="Lapidus A."/>
            <person name="Lavin J.L."/>
            <person name="Lee Y.-H."/>
            <person name="Lindquist E."/>
            <person name="Lilly W."/>
            <person name="Lucas S."/>
            <person name="Morin E."/>
            <person name="Murat C."/>
            <person name="Oguiza J.A."/>
            <person name="Park J."/>
            <person name="Pisabarro A.G."/>
            <person name="Riley R."/>
            <person name="Rosling A."/>
            <person name="Salamov A."/>
            <person name="Schmidt O."/>
            <person name="Schmutz J."/>
            <person name="Skrede I."/>
            <person name="Stenlid J."/>
            <person name="Wiebenga A."/>
            <person name="Xie X."/>
            <person name="Kuees U."/>
            <person name="Hibbett D.S."/>
            <person name="Hoffmeister D."/>
            <person name="Hoegberg N."/>
            <person name="Martin F."/>
            <person name="Grigoriev I.V."/>
            <person name="Watkinson S.C."/>
        </authorList>
    </citation>
    <scope>NUCLEOTIDE SEQUENCE [LARGE SCALE GENOMIC DNA]</scope>
    <source>
        <strain evidence="9">strain S7.3</strain>
    </source>
</reference>
<dbReference type="PROSITE" id="PS00624">
    <property type="entry name" value="GMC_OXRED_2"/>
    <property type="match status" value="1"/>
</dbReference>
<dbReference type="InterPro" id="IPR007867">
    <property type="entry name" value="GMC_OxRtase_C"/>
</dbReference>
<dbReference type="SUPFAM" id="SSF54373">
    <property type="entry name" value="FAD-linked reductases, C-terminal domain"/>
    <property type="match status" value="1"/>
</dbReference>
<proteinExistence type="inferred from homology"/>
<dbReference type="OMA" id="MTPNIPK"/>
<accession>F8PY81</accession>
<dbReference type="GO" id="GO:0016614">
    <property type="term" value="F:oxidoreductase activity, acting on CH-OH group of donors"/>
    <property type="evidence" value="ECO:0007669"/>
    <property type="project" value="InterPro"/>
</dbReference>
<protein>
    <recommendedName>
        <fullName evidence="7">Glucose-methanol-choline oxidoreductase N-terminal domain-containing protein</fullName>
    </recommendedName>
</protein>
<feature type="domain" description="Glucose-methanol-choline oxidoreductase N-terminal" evidence="7">
    <location>
        <begin position="323"/>
        <end position="337"/>
    </location>
</feature>
<evidence type="ECO:0000256" key="3">
    <source>
        <dbReference type="ARBA" id="ARBA00022630"/>
    </source>
</evidence>
<comment type="cofactor">
    <cofactor evidence="1 6">
        <name>FAD</name>
        <dbReference type="ChEBI" id="CHEBI:57692"/>
    </cofactor>
</comment>
<evidence type="ECO:0000256" key="2">
    <source>
        <dbReference type="ARBA" id="ARBA00010790"/>
    </source>
</evidence>
<evidence type="ECO:0000313" key="9">
    <source>
        <dbReference type="Proteomes" id="UP000008063"/>
    </source>
</evidence>
<name>F8PY81_SERL3</name>
<evidence type="ECO:0000259" key="7">
    <source>
        <dbReference type="PROSITE" id="PS00624"/>
    </source>
</evidence>
<dbReference type="InterPro" id="IPR012132">
    <property type="entry name" value="GMC_OxRdtase"/>
</dbReference>
<evidence type="ECO:0000256" key="4">
    <source>
        <dbReference type="ARBA" id="ARBA00022827"/>
    </source>
</evidence>